<keyword evidence="2 3" id="KW-0808">Transferase</keyword>
<dbReference type="SUPFAM" id="SSF64005">
    <property type="entry name" value="Undecaprenyl diphosphate synthase"/>
    <property type="match status" value="1"/>
</dbReference>
<protein>
    <recommendedName>
        <fullName evidence="3">Alkyl transferase</fullName>
        <ecNumber evidence="3">2.5.1.-</ecNumber>
    </recommendedName>
</protein>
<dbReference type="InterPro" id="IPR036424">
    <property type="entry name" value="UPP_synth-like_sf"/>
</dbReference>
<accession>A0ABR2VP08</accession>
<comment type="similarity">
    <text evidence="1 3">Belongs to the UPP synthase family.</text>
</comment>
<evidence type="ECO:0000256" key="3">
    <source>
        <dbReference type="RuleBase" id="RU363018"/>
    </source>
</evidence>
<sequence length="195" mass="22277">MVLSYINSSLETISSNVTKKTQQVLIEILKCGPVPRHLAFIMDGNRRFARKLSVKTVEGHTRGYHKLEEVLEWCLKLGVNTVTVYAFSIENFKRPKEEVDGLMKLAKEKLDYLCEKCDIINEHQVRIQILGKLDLLPSDVYEAAQRAMRLTAHNTKATLNLCFPYTSRDEIAASVREVTMKAQQGEINIEYVVEC</sequence>
<dbReference type="EC" id="2.5.1.-" evidence="3"/>
<dbReference type="Proteomes" id="UP001479436">
    <property type="component" value="Unassembled WGS sequence"/>
</dbReference>
<comment type="caution">
    <text evidence="4">The sequence shown here is derived from an EMBL/GenBank/DDBJ whole genome shotgun (WGS) entry which is preliminary data.</text>
</comment>
<evidence type="ECO:0000256" key="1">
    <source>
        <dbReference type="ARBA" id="ARBA00005432"/>
    </source>
</evidence>
<name>A0ABR2VP08_9FUNG</name>
<evidence type="ECO:0000313" key="5">
    <source>
        <dbReference type="Proteomes" id="UP001479436"/>
    </source>
</evidence>
<gene>
    <name evidence="4" type="ORF">K7432_014777</name>
</gene>
<dbReference type="PANTHER" id="PTHR10291">
    <property type="entry name" value="DEHYDRODOLICHYL DIPHOSPHATE SYNTHASE FAMILY MEMBER"/>
    <property type="match status" value="1"/>
</dbReference>
<dbReference type="Pfam" id="PF01255">
    <property type="entry name" value="Prenyltransf"/>
    <property type="match status" value="1"/>
</dbReference>
<organism evidence="4 5">
    <name type="scientific">Basidiobolus ranarum</name>
    <dbReference type="NCBI Taxonomy" id="34480"/>
    <lineage>
        <taxon>Eukaryota</taxon>
        <taxon>Fungi</taxon>
        <taxon>Fungi incertae sedis</taxon>
        <taxon>Zoopagomycota</taxon>
        <taxon>Entomophthoromycotina</taxon>
        <taxon>Basidiobolomycetes</taxon>
        <taxon>Basidiobolales</taxon>
        <taxon>Basidiobolaceae</taxon>
        <taxon>Basidiobolus</taxon>
    </lineage>
</organism>
<evidence type="ECO:0000313" key="4">
    <source>
        <dbReference type="EMBL" id="KAK9687477.1"/>
    </source>
</evidence>
<feature type="non-terminal residue" evidence="4">
    <location>
        <position position="195"/>
    </location>
</feature>
<proteinExistence type="inferred from homology"/>
<keyword evidence="5" id="KW-1185">Reference proteome</keyword>
<dbReference type="EMBL" id="JASJQH010008652">
    <property type="protein sequence ID" value="KAK9687477.1"/>
    <property type="molecule type" value="Genomic_DNA"/>
</dbReference>
<reference evidence="4 5" key="1">
    <citation type="submission" date="2023-04" db="EMBL/GenBank/DDBJ databases">
        <title>Genome of Basidiobolus ranarum AG-B5.</title>
        <authorList>
            <person name="Stajich J.E."/>
            <person name="Carter-House D."/>
            <person name="Gryganskyi A."/>
        </authorList>
    </citation>
    <scope>NUCLEOTIDE SEQUENCE [LARGE SCALE GENOMIC DNA]</scope>
    <source>
        <strain evidence="4 5">AG-B5</strain>
    </source>
</reference>
<dbReference type="Gene3D" id="3.40.1180.10">
    <property type="entry name" value="Decaprenyl diphosphate synthase-like"/>
    <property type="match status" value="1"/>
</dbReference>
<dbReference type="NCBIfam" id="TIGR00055">
    <property type="entry name" value="uppS"/>
    <property type="match status" value="1"/>
</dbReference>
<evidence type="ECO:0000256" key="2">
    <source>
        <dbReference type="ARBA" id="ARBA00022679"/>
    </source>
</evidence>
<dbReference type="InterPro" id="IPR001441">
    <property type="entry name" value="UPP_synth-like"/>
</dbReference>
<dbReference type="PANTHER" id="PTHR10291:SF43">
    <property type="entry name" value="DEHYDRODOLICHYL DIPHOSPHATE SYNTHASE COMPLEX SUBUNIT DHDDS"/>
    <property type="match status" value="1"/>
</dbReference>
<dbReference type="CDD" id="cd00475">
    <property type="entry name" value="Cis_IPPS"/>
    <property type="match status" value="1"/>
</dbReference>